<dbReference type="AlphaFoldDB" id="A0A3M7QUP0"/>
<evidence type="ECO:0000256" key="1">
    <source>
        <dbReference type="SAM" id="Coils"/>
    </source>
</evidence>
<sequence>MQVLVQKIETLEKENDQTNDQSATENASLNWANLVAGNAHQNKNAAVIMATVATELRRKEERAQNVIAAVPVNLYKEDEEMILAKKPAVAIGAKS</sequence>
<name>A0A3M7QUP0_BRAPC</name>
<keyword evidence="1" id="KW-0175">Coiled coil</keyword>
<evidence type="ECO:0000313" key="3">
    <source>
        <dbReference type="Proteomes" id="UP000276133"/>
    </source>
</evidence>
<proteinExistence type="predicted"/>
<dbReference type="Proteomes" id="UP000276133">
    <property type="component" value="Unassembled WGS sequence"/>
</dbReference>
<feature type="coiled-coil region" evidence="1">
    <location>
        <begin position="1"/>
        <end position="28"/>
    </location>
</feature>
<accession>A0A3M7QUP0</accession>
<evidence type="ECO:0000313" key="2">
    <source>
        <dbReference type="EMBL" id="RNA14929.1"/>
    </source>
</evidence>
<reference evidence="2 3" key="1">
    <citation type="journal article" date="2018" name="Sci. Rep.">
        <title>Genomic signatures of local adaptation to the degree of environmental predictability in rotifers.</title>
        <authorList>
            <person name="Franch-Gras L."/>
            <person name="Hahn C."/>
            <person name="Garcia-Roger E.M."/>
            <person name="Carmona M.J."/>
            <person name="Serra M."/>
            <person name="Gomez A."/>
        </authorList>
    </citation>
    <scope>NUCLEOTIDE SEQUENCE [LARGE SCALE GENOMIC DNA]</scope>
    <source>
        <strain evidence="2">HYR1</strain>
    </source>
</reference>
<keyword evidence="3" id="KW-1185">Reference proteome</keyword>
<dbReference type="EMBL" id="REGN01005087">
    <property type="protein sequence ID" value="RNA14929.1"/>
    <property type="molecule type" value="Genomic_DNA"/>
</dbReference>
<organism evidence="2 3">
    <name type="scientific">Brachionus plicatilis</name>
    <name type="common">Marine rotifer</name>
    <name type="synonym">Brachionus muelleri</name>
    <dbReference type="NCBI Taxonomy" id="10195"/>
    <lineage>
        <taxon>Eukaryota</taxon>
        <taxon>Metazoa</taxon>
        <taxon>Spiralia</taxon>
        <taxon>Gnathifera</taxon>
        <taxon>Rotifera</taxon>
        <taxon>Eurotatoria</taxon>
        <taxon>Monogononta</taxon>
        <taxon>Pseudotrocha</taxon>
        <taxon>Ploima</taxon>
        <taxon>Brachionidae</taxon>
        <taxon>Brachionus</taxon>
    </lineage>
</organism>
<protein>
    <submittedName>
        <fullName evidence="2">Uncharacterized protein</fullName>
    </submittedName>
</protein>
<gene>
    <name evidence="2" type="ORF">BpHYR1_048487</name>
</gene>
<comment type="caution">
    <text evidence="2">The sequence shown here is derived from an EMBL/GenBank/DDBJ whole genome shotgun (WGS) entry which is preliminary data.</text>
</comment>